<sequence length="75" mass="8910">MSRYNLRSRRPKQFTRRRGPYSKKLITMMEHMDHPSGLLYGQSRRTFISWLQKLRDYHLLANGLADFDGGGEKTH</sequence>
<dbReference type="Proteomes" id="UP000015104">
    <property type="component" value="Unassembled WGS sequence"/>
</dbReference>
<dbReference type="AlphaFoldDB" id="A0A158P4H8"/>
<accession>A0A158P4H8</accession>
<keyword evidence="2" id="KW-1185">Reference proteome</keyword>
<dbReference type="EnsemblMetazoa" id="tetur03g10267.1">
    <property type="protein sequence ID" value="tetur03g10267.1"/>
    <property type="gene ID" value="tetur03g10267"/>
</dbReference>
<organism evidence="1 2">
    <name type="scientific">Tetranychus urticae</name>
    <name type="common">Two-spotted spider mite</name>
    <dbReference type="NCBI Taxonomy" id="32264"/>
    <lineage>
        <taxon>Eukaryota</taxon>
        <taxon>Metazoa</taxon>
        <taxon>Ecdysozoa</taxon>
        <taxon>Arthropoda</taxon>
        <taxon>Chelicerata</taxon>
        <taxon>Arachnida</taxon>
        <taxon>Acari</taxon>
        <taxon>Acariformes</taxon>
        <taxon>Trombidiformes</taxon>
        <taxon>Prostigmata</taxon>
        <taxon>Eleutherengona</taxon>
        <taxon>Raphignathae</taxon>
        <taxon>Tetranychoidea</taxon>
        <taxon>Tetranychidae</taxon>
        <taxon>Tetranychus</taxon>
    </lineage>
</organism>
<name>A0A158P4H8_TETUR</name>
<evidence type="ECO:0000313" key="1">
    <source>
        <dbReference type="EnsemblMetazoa" id="tetur03g10267.1"/>
    </source>
</evidence>
<dbReference type="EMBL" id="CAEY01001120">
    <property type="status" value="NOT_ANNOTATED_CDS"/>
    <property type="molecule type" value="Genomic_DNA"/>
</dbReference>
<proteinExistence type="predicted"/>
<reference evidence="1" key="2">
    <citation type="submission" date="2016-04" db="UniProtKB">
        <authorList>
            <consortium name="EnsemblMetazoa"/>
        </authorList>
    </citation>
    <scope>IDENTIFICATION</scope>
</reference>
<protein>
    <submittedName>
        <fullName evidence="1">Uncharacterized protein</fullName>
    </submittedName>
</protein>
<reference evidence="2" key="1">
    <citation type="submission" date="2011-08" db="EMBL/GenBank/DDBJ databases">
        <authorList>
            <person name="Rombauts S."/>
        </authorList>
    </citation>
    <scope>NUCLEOTIDE SEQUENCE</scope>
    <source>
        <strain evidence="2">London</strain>
    </source>
</reference>
<evidence type="ECO:0000313" key="2">
    <source>
        <dbReference type="Proteomes" id="UP000015104"/>
    </source>
</evidence>